<dbReference type="InterPro" id="IPR023168">
    <property type="entry name" value="GatB_Yqey_C_2"/>
</dbReference>
<dbReference type="Gene3D" id="1.10.10.410">
    <property type="match status" value="1"/>
</dbReference>
<organism evidence="1 2">
    <name type="scientific">Rubritalea halochordaticola</name>
    <dbReference type="NCBI Taxonomy" id="714537"/>
    <lineage>
        <taxon>Bacteria</taxon>
        <taxon>Pseudomonadati</taxon>
        <taxon>Verrucomicrobiota</taxon>
        <taxon>Verrucomicrobiia</taxon>
        <taxon>Verrucomicrobiales</taxon>
        <taxon>Rubritaleaceae</taxon>
        <taxon>Rubritalea</taxon>
    </lineage>
</organism>
<reference evidence="1 2" key="1">
    <citation type="submission" date="2024-02" db="EMBL/GenBank/DDBJ databases">
        <title>Rubritalea halochordaticola NBRC 107102.</title>
        <authorList>
            <person name="Ichikawa N."/>
            <person name="Katano-Makiyama Y."/>
            <person name="Hidaka K."/>
        </authorList>
    </citation>
    <scope>NUCLEOTIDE SEQUENCE [LARGE SCALE GENOMIC DNA]</scope>
    <source>
        <strain evidence="1 2">NBRC 107102</strain>
    </source>
</reference>
<dbReference type="PANTHER" id="PTHR28055:SF1">
    <property type="entry name" value="ALTERED INHERITANCE OF MITOCHONDRIA PROTEIN 41, MITOCHONDRIAL"/>
    <property type="match status" value="1"/>
</dbReference>
<dbReference type="InterPro" id="IPR003789">
    <property type="entry name" value="Asn/Gln_tRNA_amidoTrase-B-like"/>
</dbReference>
<keyword evidence="2" id="KW-1185">Reference proteome</keyword>
<dbReference type="Gene3D" id="1.10.1510.10">
    <property type="entry name" value="Uncharacterised protein YqeY/AIM41 PF09424, N-terminal domain"/>
    <property type="match status" value="1"/>
</dbReference>
<dbReference type="EMBL" id="BAABRL010000001">
    <property type="protein sequence ID" value="GAA5494250.1"/>
    <property type="molecule type" value="Genomic_DNA"/>
</dbReference>
<sequence length="150" mass="15933">MSIQETLKSDMKDAMKSKDKVALTTIRSLISAIKNAAIEKGGASAELDETEAMAVVRKQIKQRQDSIKQYQDAGRPELADAEQAEVTVLEKYLPAAMSDAEIDAAVTAAIAETGASTRADMGKVMGVLQKSTEGRADGKTLSQAVMKALS</sequence>
<comment type="caution">
    <text evidence="1">The sequence shown here is derived from an EMBL/GenBank/DDBJ whole genome shotgun (WGS) entry which is preliminary data.</text>
</comment>
<proteinExistence type="predicted"/>
<dbReference type="Proteomes" id="UP001424741">
    <property type="component" value="Unassembled WGS sequence"/>
</dbReference>
<gene>
    <name evidence="1" type="primary">yqeY</name>
    <name evidence="1" type="ORF">Rhal01_00409</name>
</gene>
<dbReference type="Pfam" id="PF09424">
    <property type="entry name" value="YqeY"/>
    <property type="match status" value="1"/>
</dbReference>
<evidence type="ECO:0000313" key="1">
    <source>
        <dbReference type="EMBL" id="GAA5494250.1"/>
    </source>
</evidence>
<protein>
    <submittedName>
        <fullName evidence="1">Uncharacterized protein YqeY</fullName>
    </submittedName>
</protein>
<name>A0ABP9UV15_9BACT</name>
<dbReference type="InterPro" id="IPR042184">
    <property type="entry name" value="YqeY/Aim41_N"/>
</dbReference>
<dbReference type="SUPFAM" id="SSF89095">
    <property type="entry name" value="GatB/YqeY motif"/>
    <property type="match status" value="1"/>
</dbReference>
<dbReference type="RefSeq" id="WP_346187251.1">
    <property type="nucleotide sequence ID" value="NZ_BAABRL010000001.1"/>
</dbReference>
<accession>A0ABP9UV15</accession>
<dbReference type="PANTHER" id="PTHR28055">
    <property type="entry name" value="ALTERED INHERITANCE OF MITOCHONDRIA PROTEIN 41, MITOCHONDRIAL"/>
    <property type="match status" value="1"/>
</dbReference>
<dbReference type="InterPro" id="IPR019004">
    <property type="entry name" value="YqeY/Aim41"/>
</dbReference>
<evidence type="ECO:0000313" key="2">
    <source>
        <dbReference type="Proteomes" id="UP001424741"/>
    </source>
</evidence>